<sequence>MQLVLPQPKTVRAQRRFRRVFLAGLVAILVVSALVVWWSQGFAFPGHRHPFWMRLTPAVSTFVGGIALMVRLGGDYRTEQISTWALALTSAVGGAPLVYGIVQFWSGLPTWPAAAITAGTSAAIAVWLRRHIGKSAREQLRTVKQMAPGADVDLFIEEAERQGNKITLARGLIRRSADLSRPDDLARATDLLREASAELPEDEVLQLFGAAADLVGAMEAKYTRSEDTTGYLSALHVLYGAAARLPLEAETQAIVCFHEANYHLSQLATADEIAEKHLLSAALGSLRGAYARATPALVKELPQLPGMLAELAYYTDEMTAEEAIELCVEGQARAGLSARRRAYSQQALGSILMTRVERQLPSTPQDVHRAIWAFRRARRGTPGVRMQAWAGLAYAVTSADLLGIRPRPDERIAAIWDRAYRENLRGTSTGLIEVAGDWVSWAETTGDPALCAPAYRALMAAVPLAAGPHYERGRKDLLLARVQARAEEAGWWLLRAGDPEGAAVALEQGRAVAMREITGRNDPAVESALLEGGHTELAGRLRDAVHALDQAERGRAGFDDFTSGLQRAAADFDRVRREIDALGLGGGTDLEEIRRASVEGPVVYLAAADAGGYAVIVRANSDPMPVAMPELTRDAVRHAVDELDGQQGGGWVERFAAWLWESGLAELDRRLGEGELVTIVAVGLLGLLPVHIAAVRDPGGGYRWRGLADRNDFRYAPSARILRTSQARAAALTTASVVAVAAPDEALAYVVPEVNAVAEVWRDQSARVTVLPHATADDVFEQLPRHSVWHLACHGRADPENILRSRLQLTDGQLTLSDLLRLPAGVRRLAVLSSCESHRIGHELPDEVIGLPGGMLQLGLAGVVASHWEVDDRASALLMARFHELHGRGGRSPARALNEAQRWLRGATSEELRAAYPELMGDRSARFAHPYFWGAFTLTGA</sequence>
<keyword evidence="1" id="KW-1133">Transmembrane helix</keyword>
<evidence type="ECO:0000256" key="1">
    <source>
        <dbReference type="SAM" id="Phobius"/>
    </source>
</evidence>
<keyword evidence="1" id="KW-0472">Membrane</keyword>
<dbReference type="EMBL" id="JBIAZU010000007">
    <property type="protein sequence ID" value="MFF5295256.1"/>
    <property type="molecule type" value="Genomic_DNA"/>
</dbReference>
<reference evidence="3 4" key="1">
    <citation type="submission" date="2024-10" db="EMBL/GenBank/DDBJ databases">
        <title>The Natural Products Discovery Center: Release of the First 8490 Sequenced Strains for Exploring Actinobacteria Biosynthetic Diversity.</title>
        <authorList>
            <person name="Kalkreuter E."/>
            <person name="Kautsar S.A."/>
            <person name="Yang D."/>
            <person name="Bader C.D."/>
            <person name="Teijaro C.N."/>
            <person name="Fluegel L."/>
            <person name="Davis C.M."/>
            <person name="Simpson J.R."/>
            <person name="Lauterbach L."/>
            <person name="Steele A.D."/>
            <person name="Gui C."/>
            <person name="Meng S."/>
            <person name="Li G."/>
            <person name="Viehrig K."/>
            <person name="Ye F."/>
            <person name="Su P."/>
            <person name="Kiefer A.F."/>
            <person name="Nichols A."/>
            <person name="Cepeda A.J."/>
            <person name="Yan W."/>
            <person name="Fan B."/>
            <person name="Jiang Y."/>
            <person name="Adhikari A."/>
            <person name="Zheng C.-J."/>
            <person name="Schuster L."/>
            <person name="Cowan T.M."/>
            <person name="Smanski M.J."/>
            <person name="Chevrette M.G."/>
            <person name="De Carvalho L.P.S."/>
            <person name="Shen B."/>
        </authorList>
    </citation>
    <scope>NUCLEOTIDE SEQUENCE [LARGE SCALE GENOMIC DNA]</scope>
    <source>
        <strain evidence="3 4">NPDC000087</strain>
    </source>
</reference>
<keyword evidence="4" id="KW-1185">Reference proteome</keyword>
<evidence type="ECO:0000259" key="2">
    <source>
        <dbReference type="Pfam" id="PF12770"/>
    </source>
</evidence>
<organism evidence="3 4">
    <name type="scientific">Paractinoplanes globisporus</name>
    <dbReference type="NCBI Taxonomy" id="113565"/>
    <lineage>
        <taxon>Bacteria</taxon>
        <taxon>Bacillati</taxon>
        <taxon>Actinomycetota</taxon>
        <taxon>Actinomycetes</taxon>
        <taxon>Micromonosporales</taxon>
        <taxon>Micromonosporaceae</taxon>
        <taxon>Paractinoplanes</taxon>
    </lineage>
</organism>
<dbReference type="RefSeq" id="WP_026205556.1">
    <property type="nucleotide sequence ID" value="NZ_JBIAZU010000007.1"/>
</dbReference>
<feature type="transmembrane region" description="Helical" evidence="1">
    <location>
        <begin position="20"/>
        <end position="39"/>
    </location>
</feature>
<keyword evidence="1" id="KW-0812">Transmembrane</keyword>
<feature type="transmembrane region" description="Helical" evidence="1">
    <location>
        <begin position="84"/>
        <end position="105"/>
    </location>
</feature>
<evidence type="ECO:0000313" key="3">
    <source>
        <dbReference type="EMBL" id="MFF5295256.1"/>
    </source>
</evidence>
<feature type="transmembrane region" description="Helical" evidence="1">
    <location>
        <begin position="51"/>
        <end position="72"/>
    </location>
</feature>
<dbReference type="Pfam" id="PF12770">
    <property type="entry name" value="CHAT"/>
    <property type="match status" value="1"/>
</dbReference>
<feature type="domain" description="CHAT" evidence="2">
    <location>
        <begin position="654"/>
        <end position="940"/>
    </location>
</feature>
<name>A0ABW6WPM4_9ACTN</name>
<gene>
    <name evidence="3" type="ORF">ACFY35_37965</name>
</gene>
<dbReference type="InterPro" id="IPR024983">
    <property type="entry name" value="CHAT_dom"/>
</dbReference>
<proteinExistence type="predicted"/>
<protein>
    <submittedName>
        <fullName evidence="3">CHAT domain-containing protein</fullName>
    </submittedName>
</protein>
<dbReference type="Proteomes" id="UP001602245">
    <property type="component" value="Unassembled WGS sequence"/>
</dbReference>
<evidence type="ECO:0000313" key="4">
    <source>
        <dbReference type="Proteomes" id="UP001602245"/>
    </source>
</evidence>
<accession>A0ABW6WPM4</accession>
<comment type="caution">
    <text evidence="3">The sequence shown here is derived from an EMBL/GenBank/DDBJ whole genome shotgun (WGS) entry which is preliminary data.</text>
</comment>